<dbReference type="Gene3D" id="1.10.530.10">
    <property type="match status" value="1"/>
</dbReference>
<dbReference type="InterPro" id="IPR031304">
    <property type="entry name" value="SLT_2"/>
</dbReference>
<feature type="domain" description="Transglycosylase SLT" evidence="2">
    <location>
        <begin position="48"/>
        <end position="341"/>
    </location>
</feature>
<keyword evidence="1" id="KW-0732">Signal</keyword>
<name>A0ABY6J9D7_9ENTR</name>
<dbReference type="NCBIfam" id="TIGR02283">
    <property type="entry name" value="MltB_2"/>
    <property type="match status" value="1"/>
</dbReference>
<dbReference type="InterPro" id="IPR043426">
    <property type="entry name" value="MltB-like"/>
</dbReference>
<dbReference type="CDD" id="cd13399">
    <property type="entry name" value="Slt35-like"/>
    <property type="match status" value="1"/>
</dbReference>
<dbReference type="Gene3D" id="1.10.8.350">
    <property type="entry name" value="Bacterial muramidase"/>
    <property type="match status" value="1"/>
</dbReference>
<dbReference type="Pfam" id="PF13406">
    <property type="entry name" value="SLT_2"/>
    <property type="match status" value="1"/>
</dbReference>
<evidence type="ECO:0000259" key="2">
    <source>
        <dbReference type="Pfam" id="PF13406"/>
    </source>
</evidence>
<organism evidence="3 4">
    <name type="scientific">Siccibacter colletis</name>
    <dbReference type="NCBI Taxonomy" id="1505757"/>
    <lineage>
        <taxon>Bacteria</taxon>
        <taxon>Pseudomonadati</taxon>
        <taxon>Pseudomonadota</taxon>
        <taxon>Gammaproteobacteria</taxon>
        <taxon>Enterobacterales</taxon>
        <taxon>Enterobacteriaceae</taxon>
        <taxon>Siccibacter</taxon>
    </lineage>
</organism>
<protein>
    <submittedName>
        <fullName evidence="3">Lytic murein transglycosylase</fullName>
    </submittedName>
</protein>
<reference evidence="3 4" key="1">
    <citation type="submission" date="2021-05" db="EMBL/GenBank/DDBJ databases">
        <title>Isolation, identification, and the growth promoting effects of Pantoea dispersa strain YSD J2 from the aboveground leaves of Cyperus esculentus L.Var. Sativus.</title>
        <authorList>
            <person name="Wang S."/>
            <person name="Tang X.M."/>
            <person name="Huang Y.N."/>
        </authorList>
    </citation>
    <scope>NUCLEOTIDE SEQUENCE [LARGE SCALE GENOMIC DNA]</scope>
    <source>
        <strain evidence="4">YSD YN2</strain>
    </source>
</reference>
<sequence>MKYLTPGLVASTVFFSGLCAAQPAATAPAPEPATTQRLAETGRNPAEFPAYVETLRSKARAAGISDATLTAAFDNIHFVDRVIKSDRGQLENKILLDDYLTRVITPEKVRDARRMAHEHRHALQRISREYGVQAHYIVALWAMESRFGKIQGKEDVFSALATMAFEGRREAFFTGELIAALKMVDKGEITADQMKGSWAGAMGQNQFMPSSYLRYGADGDGDGRIDIWNNLDDVFASTANYLAEEGWQMGEGWGREVRLPQGFDKTEAGTDSGQGKTVNAWRTAGVTQADGSPLPAIDRQAWIILPEDGQQRAFMVYPNFRTLMHWNRSWYFAISIGTMADAILSD</sequence>
<keyword evidence="4" id="KW-1185">Reference proteome</keyword>
<evidence type="ECO:0000313" key="4">
    <source>
        <dbReference type="Proteomes" id="UP001156318"/>
    </source>
</evidence>
<feature type="chain" id="PRO_5045583298" evidence="1">
    <location>
        <begin position="21"/>
        <end position="346"/>
    </location>
</feature>
<dbReference type="SUPFAM" id="SSF53955">
    <property type="entry name" value="Lysozyme-like"/>
    <property type="match status" value="1"/>
</dbReference>
<dbReference type="Proteomes" id="UP001156318">
    <property type="component" value="Chromosome"/>
</dbReference>
<feature type="signal peptide" evidence="1">
    <location>
        <begin position="1"/>
        <end position="20"/>
    </location>
</feature>
<gene>
    <name evidence="3" type="ORF">KFZ77_11200</name>
</gene>
<dbReference type="PANTHER" id="PTHR30163">
    <property type="entry name" value="MEMBRANE-BOUND LYTIC MUREIN TRANSGLYCOSYLASE B"/>
    <property type="match status" value="1"/>
</dbReference>
<evidence type="ECO:0000313" key="3">
    <source>
        <dbReference type="EMBL" id="UYU30461.1"/>
    </source>
</evidence>
<dbReference type="InterPro" id="IPR011970">
    <property type="entry name" value="MltB_2"/>
</dbReference>
<accession>A0ABY6J9D7</accession>
<evidence type="ECO:0000256" key="1">
    <source>
        <dbReference type="SAM" id="SignalP"/>
    </source>
</evidence>
<dbReference type="PANTHER" id="PTHR30163:SF8">
    <property type="entry name" value="LYTIC MUREIN TRANSGLYCOSYLASE"/>
    <property type="match status" value="1"/>
</dbReference>
<dbReference type="InterPro" id="IPR023346">
    <property type="entry name" value="Lysozyme-like_dom_sf"/>
</dbReference>
<proteinExistence type="predicted"/>
<dbReference type="RefSeq" id="WP_264384225.1">
    <property type="nucleotide sequence ID" value="NZ_CP074352.1"/>
</dbReference>
<dbReference type="EMBL" id="CP074352">
    <property type="protein sequence ID" value="UYU30461.1"/>
    <property type="molecule type" value="Genomic_DNA"/>
</dbReference>